<evidence type="ECO:0000256" key="1">
    <source>
        <dbReference type="ARBA" id="ARBA00023015"/>
    </source>
</evidence>
<dbReference type="EMBL" id="VOKX01000143">
    <property type="protein sequence ID" value="KAB7832704.1"/>
    <property type="molecule type" value="Genomic_DNA"/>
</dbReference>
<dbReference type="SUPFAM" id="SSF46689">
    <property type="entry name" value="Homeodomain-like"/>
    <property type="match status" value="1"/>
</dbReference>
<dbReference type="Pfam" id="PF00440">
    <property type="entry name" value="TetR_N"/>
    <property type="match status" value="1"/>
</dbReference>
<dbReference type="Proteomes" id="UP000327000">
    <property type="component" value="Unassembled WGS sequence"/>
</dbReference>
<sequence>MARWQPDAPGRLAAAALDLFEERGYEDTTVMEIAERAGLTKSTFFRYFPDKREVLFGRGTVAGLLVEGVASAPPSAGPLDAVVDALDALGRTFFTDDRREFSRRRQAVLNAHTELREREALKRLDLTASMVEALGRRGVPTATARVAAQLGTLVWEIAYDRWLEADADGGEGFGPLARQALAKVRAAGAGC</sequence>
<keyword evidence="7" id="KW-1185">Reference proteome</keyword>
<evidence type="ECO:0000313" key="7">
    <source>
        <dbReference type="Proteomes" id="UP000327000"/>
    </source>
</evidence>
<accession>A0A5N5VWS0</accession>
<dbReference type="InterPro" id="IPR009057">
    <property type="entry name" value="Homeodomain-like_sf"/>
</dbReference>
<dbReference type="PRINTS" id="PR00455">
    <property type="entry name" value="HTHTETR"/>
</dbReference>
<feature type="DNA-binding region" description="H-T-H motif" evidence="4">
    <location>
        <begin position="29"/>
        <end position="48"/>
    </location>
</feature>
<gene>
    <name evidence="6" type="ORF">FRZ00_34545</name>
</gene>
<keyword evidence="2 4" id="KW-0238">DNA-binding</keyword>
<keyword evidence="3" id="KW-0804">Transcription</keyword>
<dbReference type="RefSeq" id="WP_152266267.1">
    <property type="nucleotide sequence ID" value="NZ_VOKX01000143.1"/>
</dbReference>
<dbReference type="InterPro" id="IPR050109">
    <property type="entry name" value="HTH-type_TetR-like_transc_reg"/>
</dbReference>
<dbReference type="InterPro" id="IPR001647">
    <property type="entry name" value="HTH_TetR"/>
</dbReference>
<dbReference type="AlphaFoldDB" id="A0A5N5VWS0"/>
<dbReference type="PANTHER" id="PTHR30055">
    <property type="entry name" value="HTH-TYPE TRANSCRIPTIONAL REGULATOR RUTR"/>
    <property type="match status" value="1"/>
</dbReference>
<dbReference type="PANTHER" id="PTHR30055:SF238">
    <property type="entry name" value="MYCOFACTOCIN BIOSYNTHESIS TRANSCRIPTIONAL REGULATOR MFTR-RELATED"/>
    <property type="match status" value="1"/>
</dbReference>
<dbReference type="GO" id="GO:0000976">
    <property type="term" value="F:transcription cis-regulatory region binding"/>
    <property type="evidence" value="ECO:0007669"/>
    <property type="project" value="TreeGrafter"/>
</dbReference>
<feature type="domain" description="HTH tetR-type" evidence="5">
    <location>
        <begin position="6"/>
        <end position="66"/>
    </location>
</feature>
<dbReference type="OrthoDB" id="4746440at2"/>
<comment type="caution">
    <text evidence="6">The sequence shown here is derived from an EMBL/GenBank/DDBJ whole genome shotgun (WGS) entry which is preliminary data.</text>
</comment>
<reference evidence="6 7" key="1">
    <citation type="journal article" date="2019" name="Microb. Cell Fact.">
        <title>Exploring novel herbicidin analogues by transcriptional regulator overexpression and MS/MS molecular networking.</title>
        <authorList>
            <person name="Shi Y."/>
            <person name="Gu R."/>
            <person name="Li Y."/>
            <person name="Wang X."/>
            <person name="Ren W."/>
            <person name="Li X."/>
            <person name="Wang L."/>
            <person name="Xie Y."/>
            <person name="Hong B."/>
        </authorList>
    </citation>
    <scope>NUCLEOTIDE SEQUENCE [LARGE SCALE GENOMIC DNA]</scope>
    <source>
        <strain evidence="6 7">US-43</strain>
    </source>
</reference>
<dbReference type="GO" id="GO:0003700">
    <property type="term" value="F:DNA-binding transcription factor activity"/>
    <property type="evidence" value="ECO:0007669"/>
    <property type="project" value="TreeGrafter"/>
</dbReference>
<dbReference type="PROSITE" id="PS50977">
    <property type="entry name" value="HTH_TETR_2"/>
    <property type="match status" value="1"/>
</dbReference>
<keyword evidence="1" id="KW-0805">Transcription regulation</keyword>
<evidence type="ECO:0000259" key="5">
    <source>
        <dbReference type="PROSITE" id="PS50977"/>
    </source>
</evidence>
<evidence type="ECO:0000256" key="3">
    <source>
        <dbReference type="ARBA" id="ARBA00023163"/>
    </source>
</evidence>
<dbReference type="Gene3D" id="1.10.357.10">
    <property type="entry name" value="Tetracycline Repressor, domain 2"/>
    <property type="match status" value="1"/>
</dbReference>
<evidence type="ECO:0000256" key="4">
    <source>
        <dbReference type="PROSITE-ProRule" id="PRU00335"/>
    </source>
</evidence>
<protein>
    <submittedName>
        <fullName evidence="6">TetR family transcriptional regulator</fullName>
    </submittedName>
</protein>
<name>A0A5N5VWS0_STRMB</name>
<organism evidence="6 7">
    <name type="scientific">Streptomyces mobaraensis</name>
    <name type="common">Streptoverticillium mobaraense</name>
    <dbReference type="NCBI Taxonomy" id="35621"/>
    <lineage>
        <taxon>Bacteria</taxon>
        <taxon>Bacillati</taxon>
        <taxon>Actinomycetota</taxon>
        <taxon>Actinomycetes</taxon>
        <taxon>Kitasatosporales</taxon>
        <taxon>Streptomycetaceae</taxon>
        <taxon>Streptomyces</taxon>
    </lineage>
</organism>
<evidence type="ECO:0000256" key="2">
    <source>
        <dbReference type="ARBA" id="ARBA00023125"/>
    </source>
</evidence>
<evidence type="ECO:0000313" key="6">
    <source>
        <dbReference type="EMBL" id="KAB7832704.1"/>
    </source>
</evidence>
<proteinExistence type="predicted"/>